<dbReference type="AlphaFoldDB" id="A0A1H6ERP3"/>
<protein>
    <submittedName>
        <fullName evidence="1">Uncharacterized protein</fullName>
    </submittedName>
</protein>
<proteinExistence type="predicted"/>
<organism evidence="1 2">
    <name type="scientific">Nonomuraea solani</name>
    <dbReference type="NCBI Taxonomy" id="1144553"/>
    <lineage>
        <taxon>Bacteria</taxon>
        <taxon>Bacillati</taxon>
        <taxon>Actinomycetota</taxon>
        <taxon>Actinomycetes</taxon>
        <taxon>Streptosporangiales</taxon>
        <taxon>Streptosporangiaceae</taxon>
        <taxon>Nonomuraea</taxon>
    </lineage>
</organism>
<dbReference type="Proteomes" id="UP000236732">
    <property type="component" value="Unassembled WGS sequence"/>
</dbReference>
<gene>
    <name evidence="1" type="ORF">SAMN05444920_11437</name>
</gene>
<evidence type="ECO:0000313" key="2">
    <source>
        <dbReference type="Proteomes" id="UP000236732"/>
    </source>
</evidence>
<reference evidence="1 2" key="1">
    <citation type="submission" date="2016-10" db="EMBL/GenBank/DDBJ databases">
        <authorList>
            <person name="de Groot N.N."/>
        </authorList>
    </citation>
    <scope>NUCLEOTIDE SEQUENCE [LARGE SCALE GENOMIC DNA]</scope>
    <source>
        <strain evidence="1 2">CGMCC 4.7037</strain>
    </source>
</reference>
<evidence type="ECO:0000313" key="1">
    <source>
        <dbReference type="EMBL" id="SEG99761.1"/>
    </source>
</evidence>
<name>A0A1H6ERP3_9ACTN</name>
<dbReference type="EMBL" id="FNVT01000014">
    <property type="protein sequence ID" value="SEG99761.1"/>
    <property type="molecule type" value="Genomic_DNA"/>
</dbReference>
<accession>A0A1H6ERP3</accession>
<keyword evidence="2" id="KW-1185">Reference proteome</keyword>
<sequence>MERLHPEALTVDVRIEIGEYAFHLIEHFRG</sequence>